<dbReference type="GO" id="GO:0022857">
    <property type="term" value="F:transmembrane transporter activity"/>
    <property type="evidence" value="ECO:0007669"/>
    <property type="project" value="UniProtKB-UniRule"/>
</dbReference>
<evidence type="ECO:0000256" key="1">
    <source>
        <dbReference type="ARBA" id="ARBA00004429"/>
    </source>
</evidence>
<feature type="transmembrane region" description="Helical" evidence="7">
    <location>
        <begin position="168"/>
        <end position="192"/>
    </location>
</feature>
<evidence type="ECO:0000256" key="4">
    <source>
        <dbReference type="ARBA" id="ARBA00022692"/>
    </source>
</evidence>
<comment type="caution">
    <text evidence="7">Lacks conserved residue(s) required for the propagation of feature annotation.</text>
</comment>
<dbReference type="PANTHER" id="PTHR33362:SF2">
    <property type="entry name" value="TRAP TRANSPORTER LARGE PERMEASE PROTEIN"/>
    <property type="match status" value="1"/>
</dbReference>
<comment type="subcellular location">
    <subcellularLocation>
        <location evidence="1 7">Cell inner membrane</location>
        <topology evidence="1 7">Multi-pass membrane protein</topology>
    </subcellularLocation>
</comment>
<feature type="transmembrane region" description="Helical" evidence="7">
    <location>
        <begin position="268"/>
        <end position="289"/>
    </location>
</feature>
<feature type="transmembrane region" description="Helical" evidence="7">
    <location>
        <begin position="330"/>
        <end position="350"/>
    </location>
</feature>
<evidence type="ECO:0000256" key="6">
    <source>
        <dbReference type="ARBA" id="ARBA00023136"/>
    </source>
</evidence>
<feature type="transmembrane region" description="Helical" evidence="7">
    <location>
        <begin position="45"/>
        <end position="63"/>
    </location>
</feature>
<dbReference type="PANTHER" id="PTHR33362">
    <property type="entry name" value="SIALIC ACID TRAP TRANSPORTER PERMEASE PROTEIN SIAT-RELATED"/>
    <property type="match status" value="1"/>
</dbReference>
<feature type="transmembrane region" description="Helical" evidence="7">
    <location>
        <begin position="390"/>
        <end position="410"/>
    </location>
</feature>
<dbReference type="PIRSF" id="PIRSF006066">
    <property type="entry name" value="HI0050"/>
    <property type="match status" value="1"/>
</dbReference>
<proteinExistence type="inferred from homology"/>
<dbReference type="Pfam" id="PF06808">
    <property type="entry name" value="DctM"/>
    <property type="match status" value="1"/>
</dbReference>
<keyword evidence="7" id="KW-0813">Transport</keyword>
<comment type="function">
    <text evidence="7">Part of the tripartite ATP-independent periplasmic (TRAP) transport system.</text>
</comment>
<keyword evidence="3 7" id="KW-0997">Cell inner membrane</keyword>
<sequence>MTFFVFALLLLLQVPIGICLCLTAVFYIWYSGNTVLFESYAQQLFGSVESYGLLAIPLFILAGELMNEGGLTRRLINFARVFFGGFRGGLAYINLLANMMMASIMGSANAQIAIMSRAIVPEMEREGYDKTFSTAITAAAGLMGPIIPPSMLFVIYGVLAQISIGDMFIGGIIPGILMGLAFFLIVAGFGFIHTYPKGRWPNAKEAVQSVIQVIPALGVPIIIIGGILSGLATPTESAGLASLAALLAGKYCYGDLKLGVMPDLLKRTALNSALVVFLVASAGVFGWTITFEKIPQMVAEWIGASTSSPFVFMLLVMAQLLIVGMLIEGIAALILVVPILLPIAVDQFGISPVHFGVVVCLNLVLGLLTPPVGTGLFVASAMTGISPMKIAKALVPFLVSVILLLIWFSYDPWPVMVLLE</sequence>
<dbReference type="RefSeq" id="WP_119517110.1">
    <property type="nucleotide sequence ID" value="NZ_NQYH01000028.1"/>
</dbReference>
<accession>A0A3A1YNM0</accession>
<feature type="domain" description="TRAP C4-dicarboxylate transport system permease DctM subunit" evidence="8">
    <location>
        <begin position="3"/>
        <end position="413"/>
    </location>
</feature>
<evidence type="ECO:0000256" key="2">
    <source>
        <dbReference type="ARBA" id="ARBA00022475"/>
    </source>
</evidence>
<dbReference type="InterPro" id="IPR004681">
    <property type="entry name" value="TRAP_DctM"/>
</dbReference>
<dbReference type="NCBIfam" id="TIGR00786">
    <property type="entry name" value="dctM"/>
    <property type="match status" value="1"/>
</dbReference>
<evidence type="ECO:0000313" key="9">
    <source>
        <dbReference type="EMBL" id="RIY38828.1"/>
    </source>
</evidence>
<protein>
    <recommendedName>
        <fullName evidence="7">TRAP transporter large permease protein</fullName>
    </recommendedName>
</protein>
<keyword evidence="4 7" id="KW-0812">Transmembrane</keyword>
<keyword evidence="6 7" id="KW-0472">Membrane</keyword>
<dbReference type="EMBL" id="NQYH01000028">
    <property type="protein sequence ID" value="RIY38828.1"/>
    <property type="molecule type" value="Genomic_DNA"/>
</dbReference>
<dbReference type="AlphaFoldDB" id="A0A3A1YNM0"/>
<evidence type="ECO:0000259" key="8">
    <source>
        <dbReference type="Pfam" id="PF06808"/>
    </source>
</evidence>
<comment type="similarity">
    <text evidence="7">Belongs to the TRAP transporter large permease family.</text>
</comment>
<comment type="caution">
    <text evidence="9">The sequence shown here is derived from an EMBL/GenBank/DDBJ whole genome shotgun (WGS) entry which is preliminary data.</text>
</comment>
<evidence type="ECO:0000313" key="10">
    <source>
        <dbReference type="Proteomes" id="UP000266206"/>
    </source>
</evidence>
<dbReference type="OrthoDB" id="9777699at2"/>
<reference evidence="9 10" key="1">
    <citation type="submission" date="2017-08" db="EMBL/GenBank/DDBJ databases">
        <title>Pusillimonas indicus sp. nov., a member of the family Alcaligenaceae isolated from surface seawater.</title>
        <authorList>
            <person name="Li J."/>
        </authorList>
    </citation>
    <scope>NUCLEOTIDE SEQUENCE [LARGE SCALE GENOMIC DNA]</scope>
    <source>
        <strain evidence="9 10">L52-1-41</strain>
    </source>
</reference>
<feature type="transmembrane region" description="Helical" evidence="7">
    <location>
        <begin position="356"/>
        <end position="378"/>
    </location>
</feature>
<dbReference type="Proteomes" id="UP000266206">
    <property type="component" value="Unassembled WGS sequence"/>
</dbReference>
<name>A0A3A1YNM0_9BURK</name>
<dbReference type="InterPro" id="IPR010656">
    <property type="entry name" value="DctM"/>
</dbReference>
<organism evidence="9 10">
    <name type="scientific">Neopusillimonas maritima</name>
    <dbReference type="NCBI Taxonomy" id="2026239"/>
    <lineage>
        <taxon>Bacteria</taxon>
        <taxon>Pseudomonadati</taxon>
        <taxon>Pseudomonadota</taxon>
        <taxon>Betaproteobacteria</taxon>
        <taxon>Burkholderiales</taxon>
        <taxon>Alcaligenaceae</taxon>
        <taxon>Neopusillimonas</taxon>
    </lineage>
</organism>
<feature type="transmembrane region" description="Helical" evidence="7">
    <location>
        <begin position="132"/>
        <end position="156"/>
    </location>
</feature>
<feature type="transmembrane region" description="Helical" evidence="7">
    <location>
        <begin position="213"/>
        <end position="232"/>
    </location>
</feature>
<evidence type="ECO:0000256" key="5">
    <source>
        <dbReference type="ARBA" id="ARBA00022989"/>
    </source>
</evidence>
<gene>
    <name evidence="9" type="ORF">CJP73_16155</name>
</gene>
<keyword evidence="2" id="KW-1003">Cell membrane</keyword>
<evidence type="ECO:0000256" key="3">
    <source>
        <dbReference type="ARBA" id="ARBA00022519"/>
    </source>
</evidence>
<feature type="transmembrane region" description="Helical" evidence="7">
    <location>
        <begin position="301"/>
        <end position="323"/>
    </location>
</feature>
<dbReference type="GO" id="GO:0005886">
    <property type="term" value="C:plasma membrane"/>
    <property type="evidence" value="ECO:0007669"/>
    <property type="project" value="UniProtKB-SubCell"/>
</dbReference>
<evidence type="ECO:0000256" key="7">
    <source>
        <dbReference type="RuleBase" id="RU369079"/>
    </source>
</evidence>
<comment type="subunit">
    <text evidence="7">The complex comprises the extracytoplasmic solute receptor protein and the two transmembrane proteins.</text>
</comment>
<keyword evidence="5 7" id="KW-1133">Transmembrane helix</keyword>